<name>A0A3D8I3K3_9HELI</name>
<evidence type="ECO:0008006" key="3">
    <source>
        <dbReference type="Google" id="ProtNLM"/>
    </source>
</evidence>
<dbReference type="RefSeq" id="WP_104700017.1">
    <property type="nucleotide sequence ID" value="NZ_FZPP01000019.1"/>
</dbReference>
<dbReference type="SUPFAM" id="SSF53822">
    <property type="entry name" value="Periplasmic binding protein-like I"/>
    <property type="match status" value="1"/>
</dbReference>
<dbReference type="EMBL" id="NXLR01000009">
    <property type="protein sequence ID" value="RDU59707.1"/>
    <property type="molecule type" value="Genomic_DNA"/>
</dbReference>
<gene>
    <name evidence="1" type="ORF">CQA63_05490</name>
</gene>
<proteinExistence type="predicted"/>
<reference evidence="1 2" key="1">
    <citation type="submission" date="2018-04" db="EMBL/GenBank/DDBJ databases">
        <title>Novel Campyloabacter and Helicobacter Species and Strains.</title>
        <authorList>
            <person name="Mannion A.J."/>
            <person name="Shen Z."/>
            <person name="Fox J.G."/>
        </authorList>
    </citation>
    <scope>NUCLEOTIDE SEQUENCE [LARGE SCALE GENOMIC DNA]</scope>
    <source>
        <strain evidence="1 2">MIT 98-6070</strain>
    </source>
</reference>
<keyword evidence="2" id="KW-1185">Reference proteome</keyword>
<dbReference type="Proteomes" id="UP000256599">
    <property type="component" value="Unassembled WGS sequence"/>
</dbReference>
<protein>
    <recommendedName>
        <fullName evidence="3">Periplasmic protein</fullName>
    </recommendedName>
</protein>
<accession>A0A3D8I3K3</accession>
<dbReference type="OrthoDB" id="5337863at2"/>
<dbReference type="InterPro" id="IPR028082">
    <property type="entry name" value="Peripla_BP_I"/>
</dbReference>
<comment type="caution">
    <text evidence="1">The sequence shown here is derived from an EMBL/GenBank/DDBJ whole genome shotgun (WGS) entry which is preliminary data.</text>
</comment>
<evidence type="ECO:0000313" key="2">
    <source>
        <dbReference type="Proteomes" id="UP000256599"/>
    </source>
</evidence>
<sequence>MRKLLKCYILLCFAWLFAFTCLFSNVYAKSYIISPLPLPQQEILNISTEKCSQSCLLDHFNKGQLFSFVAFFEPYMDNVELRSKLSEVLGALGIMDMAIPSSLEGNAKIKLALLMPKKIIGRYSVSSIDTILAYLMARGSDFVFEIFDTGDESSAKLEATYKQIVENGYDFVIAILTSKGAQEFVKLDISLPTYLPTINKRHIQDTHFSKELTFGGIDYEAQIELLLTLAGDKPIITYNDNSFRGADLGAMVKAKSQNVILEEVIDSQSATMFSQKLEKHEELIDESVIFFNTPVMKTGLMASQLALSSSVPDKLLSTQINFDPSLLLLIQKDDRKNLFIANVIHNANAQLVEYVALLGGDLRYDWVNYATAIGVEQLILGRINLKARFFTEGIKDAQVEYVNRIYKSDAKKFYEYR</sequence>
<organism evidence="1 2">
    <name type="scientific">Helicobacter marmotae</name>
    <dbReference type="NCBI Taxonomy" id="152490"/>
    <lineage>
        <taxon>Bacteria</taxon>
        <taxon>Pseudomonadati</taxon>
        <taxon>Campylobacterota</taxon>
        <taxon>Epsilonproteobacteria</taxon>
        <taxon>Campylobacterales</taxon>
        <taxon>Helicobacteraceae</taxon>
        <taxon>Helicobacter</taxon>
    </lineage>
</organism>
<evidence type="ECO:0000313" key="1">
    <source>
        <dbReference type="EMBL" id="RDU59707.1"/>
    </source>
</evidence>
<dbReference type="AlphaFoldDB" id="A0A3D8I3K3"/>